<dbReference type="InterPro" id="IPR013154">
    <property type="entry name" value="ADH-like_N"/>
</dbReference>
<evidence type="ECO:0000256" key="4">
    <source>
        <dbReference type="ARBA" id="ARBA00022833"/>
    </source>
</evidence>
<gene>
    <name evidence="9" type="ORF">EJ05DRAFT_441047</name>
</gene>
<dbReference type="Gene3D" id="3.40.50.720">
    <property type="entry name" value="NAD(P)-binding Rossmann-like Domain"/>
    <property type="match status" value="1"/>
</dbReference>
<dbReference type="Pfam" id="PF08240">
    <property type="entry name" value="ADH_N"/>
    <property type="match status" value="1"/>
</dbReference>
<dbReference type="Proteomes" id="UP000799437">
    <property type="component" value="Unassembled WGS sequence"/>
</dbReference>
<keyword evidence="3 6" id="KW-0479">Metal-binding</keyword>
<dbReference type="OrthoDB" id="1560166at2759"/>
<dbReference type="InterPro" id="IPR011032">
    <property type="entry name" value="GroES-like_sf"/>
</dbReference>
<reference evidence="9" key="1">
    <citation type="journal article" date="2020" name="Stud. Mycol.">
        <title>101 Dothideomycetes genomes: a test case for predicting lifestyles and emergence of pathogens.</title>
        <authorList>
            <person name="Haridas S."/>
            <person name="Albert R."/>
            <person name="Binder M."/>
            <person name="Bloem J."/>
            <person name="Labutti K."/>
            <person name="Salamov A."/>
            <person name="Andreopoulos B."/>
            <person name="Baker S."/>
            <person name="Barry K."/>
            <person name="Bills G."/>
            <person name="Bluhm B."/>
            <person name="Cannon C."/>
            <person name="Castanera R."/>
            <person name="Culley D."/>
            <person name="Daum C."/>
            <person name="Ezra D."/>
            <person name="Gonzalez J."/>
            <person name="Henrissat B."/>
            <person name="Kuo A."/>
            <person name="Liang C."/>
            <person name="Lipzen A."/>
            <person name="Lutzoni F."/>
            <person name="Magnuson J."/>
            <person name="Mondo S."/>
            <person name="Nolan M."/>
            <person name="Ohm R."/>
            <person name="Pangilinan J."/>
            <person name="Park H.-J."/>
            <person name="Ramirez L."/>
            <person name="Alfaro M."/>
            <person name="Sun H."/>
            <person name="Tritt A."/>
            <person name="Yoshinaga Y."/>
            <person name="Zwiers L.-H."/>
            <person name="Turgeon B."/>
            <person name="Goodwin S."/>
            <person name="Spatafora J."/>
            <person name="Crous P."/>
            <person name="Grigoriev I."/>
        </authorList>
    </citation>
    <scope>NUCLEOTIDE SEQUENCE</scope>
    <source>
        <strain evidence="9">CBS 121739</strain>
    </source>
</reference>
<comment type="similarity">
    <text evidence="2 6">Belongs to the zinc-containing alcohol dehydrogenase family.</text>
</comment>
<dbReference type="Gene3D" id="3.90.180.10">
    <property type="entry name" value="Medium-chain alcohol dehydrogenases, catalytic domain"/>
    <property type="match status" value="1"/>
</dbReference>
<dbReference type="InterPro" id="IPR002328">
    <property type="entry name" value="ADH_Zn_CS"/>
</dbReference>
<dbReference type="Pfam" id="PF00107">
    <property type="entry name" value="ADH_zinc_N"/>
    <property type="match status" value="1"/>
</dbReference>
<comment type="cofactor">
    <cofactor evidence="1 6">
        <name>Zn(2+)</name>
        <dbReference type="ChEBI" id="CHEBI:29105"/>
    </cofactor>
</comment>
<accession>A0A6A6W0G9</accession>
<evidence type="ECO:0000259" key="8">
    <source>
        <dbReference type="Pfam" id="PF08240"/>
    </source>
</evidence>
<evidence type="ECO:0000313" key="9">
    <source>
        <dbReference type="EMBL" id="KAF2756402.1"/>
    </source>
</evidence>
<dbReference type="AlphaFoldDB" id="A0A6A6W0G9"/>
<dbReference type="InterPro" id="IPR013149">
    <property type="entry name" value="ADH-like_C"/>
</dbReference>
<dbReference type="CDD" id="cd08278">
    <property type="entry name" value="benzyl_alcohol_DH"/>
    <property type="match status" value="1"/>
</dbReference>
<dbReference type="InterPro" id="IPR036291">
    <property type="entry name" value="NAD(P)-bd_dom_sf"/>
</dbReference>
<dbReference type="GeneID" id="54483018"/>
<keyword evidence="10" id="KW-1185">Reference proteome</keyword>
<dbReference type="SUPFAM" id="SSF51735">
    <property type="entry name" value="NAD(P)-binding Rossmann-fold domains"/>
    <property type="match status" value="1"/>
</dbReference>
<dbReference type="SUPFAM" id="SSF50129">
    <property type="entry name" value="GroES-like"/>
    <property type="match status" value="1"/>
</dbReference>
<evidence type="ECO:0000313" key="10">
    <source>
        <dbReference type="Proteomes" id="UP000799437"/>
    </source>
</evidence>
<sequence>MATKTKAIVSYDTHANGGWRMEDVTVRAPGEGELLVEMVGSGICHTDVLVGGLPGGAAPIAFYPRVLGHEGGGYVKSIGPGVTVAEPGDPVLLSYAFCQSCAICTAGHHSHCPEFAALNFAGPYATFTDKEGADISGHFFGQSSFAHLSVVKQCSVVNAKGLVRDRRELQLFSPLGCGIQTGAGTIINAAKATPDDIVVVMGLGGVGLSAIMAAKIQRCRMIIGLDRVPSRLALAHDLGATHTINGSTLDPSKTLVETVKALAEGHGPTVTVDTTGVPALIRDGIQFTRNCGRILQVGSAPFDFNLELNTFEFMMSGKQFLGAIEGQAYPPEFVPRMIGWYREGRFPIERFMKLIPAGEFELGLREMHDGTTIKPILCWS</sequence>
<keyword evidence="4 6" id="KW-0862">Zinc</keyword>
<evidence type="ECO:0000256" key="1">
    <source>
        <dbReference type="ARBA" id="ARBA00001947"/>
    </source>
</evidence>
<dbReference type="GO" id="GO:0016491">
    <property type="term" value="F:oxidoreductase activity"/>
    <property type="evidence" value="ECO:0007669"/>
    <property type="project" value="UniProtKB-KW"/>
</dbReference>
<keyword evidence="5" id="KW-0560">Oxidoreductase</keyword>
<proteinExistence type="inferred from homology"/>
<feature type="domain" description="Alcohol dehydrogenase-like C-terminal" evidence="7">
    <location>
        <begin position="205"/>
        <end position="332"/>
    </location>
</feature>
<dbReference type="GO" id="GO:0008270">
    <property type="term" value="F:zinc ion binding"/>
    <property type="evidence" value="ECO:0007669"/>
    <property type="project" value="InterPro"/>
</dbReference>
<dbReference type="EMBL" id="ML996575">
    <property type="protein sequence ID" value="KAF2756402.1"/>
    <property type="molecule type" value="Genomic_DNA"/>
</dbReference>
<evidence type="ECO:0000256" key="6">
    <source>
        <dbReference type="RuleBase" id="RU361277"/>
    </source>
</evidence>
<dbReference type="PANTHER" id="PTHR43350:SF2">
    <property type="entry name" value="GROES-LIKE ZINC-BINDING ALCOHOL DEHYDROGENASE FAMILY PROTEIN"/>
    <property type="match status" value="1"/>
</dbReference>
<organism evidence="9 10">
    <name type="scientific">Pseudovirgaria hyperparasitica</name>
    <dbReference type="NCBI Taxonomy" id="470096"/>
    <lineage>
        <taxon>Eukaryota</taxon>
        <taxon>Fungi</taxon>
        <taxon>Dikarya</taxon>
        <taxon>Ascomycota</taxon>
        <taxon>Pezizomycotina</taxon>
        <taxon>Dothideomycetes</taxon>
        <taxon>Dothideomycetes incertae sedis</taxon>
        <taxon>Acrospermales</taxon>
        <taxon>Acrospermaceae</taxon>
        <taxon>Pseudovirgaria</taxon>
    </lineage>
</organism>
<protein>
    <submittedName>
        <fullName evidence="9">NAD(P)-binding protein</fullName>
    </submittedName>
</protein>
<dbReference type="PANTHER" id="PTHR43350">
    <property type="entry name" value="NAD-DEPENDENT ALCOHOL DEHYDROGENASE"/>
    <property type="match status" value="1"/>
</dbReference>
<evidence type="ECO:0000256" key="2">
    <source>
        <dbReference type="ARBA" id="ARBA00008072"/>
    </source>
</evidence>
<evidence type="ECO:0000256" key="3">
    <source>
        <dbReference type="ARBA" id="ARBA00022723"/>
    </source>
</evidence>
<feature type="domain" description="Alcohol dehydrogenase-like N-terminal" evidence="8">
    <location>
        <begin position="30"/>
        <end position="127"/>
    </location>
</feature>
<dbReference type="RefSeq" id="XP_033598853.1">
    <property type="nucleotide sequence ID" value="XM_033741964.1"/>
</dbReference>
<evidence type="ECO:0000259" key="7">
    <source>
        <dbReference type="Pfam" id="PF00107"/>
    </source>
</evidence>
<dbReference type="PROSITE" id="PS00059">
    <property type="entry name" value="ADH_ZINC"/>
    <property type="match status" value="1"/>
</dbReference>
<evidence type="ECO:0000256" key="5">
    <source>
        <dbReference type="ARBA" id="ARBA00023002"/>
    </source>
</evidence>
<name>A0A6A6W0G9_9PEZI</name>